<gene>
    <name evidence="1" type="ORF">BDN72DRAFT_905709</name>
</gene>
<evidence type="ECO:0000313" key="1">
    <source>
        <dbReference type="EMBL" id="TFK59589.1"/>
    </source>
</evidence>
<reference evidence="1 2" key="1">
    <citation type="journal article" date="2019" name="Nat. Ecol. Evol.">
        <title>Megaphylogeny resolves global patterns of mushroom evolution.</title>
        <authorList>
            <person name="Varga T."/>
            <person name="Krizsan K."/>
            <person name="Foldi C."/>
            <person name="Dima B."/>
            <person name="Sanchez-Garcia M."/>
            <person name="Sanchez-Ramirez S."/>
            <person name="Szollosi G.J."/>
            <person name="Szarkandi J.G."/>
            <person name="Papp V."/>
            <person name="Albert L."/>
            <person name="Andreopoulos W."/>
            <person name="Angelini C."/>
            <person name="Antonin V."/>
            <person name="Barry K.W."/>
            <person name="Bougher N.L."/>
            <person name="Buchanan P."/>
            <person name="Buyck B."/>
            <person name="Bense V."/>
            <person name="Catcheside P."/>
            <person name="Chovatia M."/>
            <person name="Cooper J."/>
            <person name="Damon W."/>
            <person name="Desjardin D."/>
            <person name="Finy P."/>
            <person name="Geml J."/>
            <person name="Haridas S."/>
            <person name="Hughes K."/>
            <person name="Justo A."/>
            <person name="Karasinski D."/>
            <person name="Kautmanova I."/>
            <person name="Kiss B."/>
            <person name="Kocsube S."/>
            <person name="Kotiranta H."/>
            <person name="LaButti K.M."/>
            <person name="Lechner B.E."/>
            <person name="Liimatainen K."/>
            <person name="Lipzen A."/>
            <person name="Lukacs Z."/>
            <person name="Mihaltcheva S."/>
            <person name="Morgado L.N."/>
            <person name="Niskanen T."/>
            <person name="Noordeloos M.E."/>
            <person name="Ohm R.A."/>
            <person name="Ortiz-Santana B."/>
            <person name="Ovrebo C."/>
            <person name="Racz N."/>
            <person name="Riley R."/>
            <person name="Savchenko A."/>
            <person name="Shiryaev A."/>
            <person name="Soop K."/>
            <person name="Spirin V."/>
            <person name="Szebenyi C."/>
            <person name="Tomsovsky M."/>
            <person name="Tulloss R.E."/>
            <person name="Uehling J."/>
            <person name="Grigoriev I.V."/>
            <person name="Vagvolgyi C."/>
            <person name="Papp T."/>
            <person name="Martin F.M."/>
            <person name="Miettinen O."/>
            <person name="Hibbett D.S."/>
            <person name="Nagy L.G."/>
        </authorList>
    </citation>
    <scope>NUCLEOTIDE SEQUENCE [LARGE SCALE GENOMIC DNA]</scope>
    <source>
        <strain evidence="1 2">NL-1719</strain>
    </source>
</reference>
<proteinExistence type="predicted"/>
<protein>
    <submittedName>
        <fullName evidence="1">Ribosomal protein S5 domain 2-like protein</fullName>
    </submittedName>
</protein>
<sequence length="290" mass="32657">MRPPSPSIPEKEFIQISLQQSLRIDGRQMLEQREPSITFGPELGWVECGLGKTKVIAQIEAKIVKPTPERPYEGIITIHSELSPMASTEYDTGRPTEEEVTITRMLDKVIRRSDTIDKESLCILAKRRVWHLRLTLHFLSDDGNMLDCGCLAGIIALKHFRRPEVEVIGDDVTIHPPTERAPVPLAMHHTPLCLTFAFFPPSPTSDTTSALVLLDPSYLEQRLSTGLMSVALNAQRELCVVHKLGGVPMEIGEVMGVLDIAVKRAKELNRLVEDKLEEDWNTRKRIVEVR</sequence>
<organism evidence="1 2">
    <name type="scientific">Pluteus cervinus</name>
    <dbReference type="NCBI Taxonomy" id="181527"/>
    <lineage>
        <taxon>Eukaryota</taxon>
        <taxon>Fungi</taxon>
        <taxon>Dikarya</taxon>
        <taxon>Basidiomycota</taxon>
        <taxon>Agaricomycotina</taxon>
        <taxon>Agaricomycetes</taxon>
        <taxon>Agaricomycetidae</taxon>
        <taxon>Agaricales</taxon>
        <taxon>Pluteineae</taxon>
        <taxon>Pluteaceae</taxon>
        <taxon>Pluteus</taxon>
    </lineage>
</organism>
<dbReference type="Proteomes" id="UP000308600">
    <property type="component" value="Unassembled WGS sequence"/>
</dbReference>
<evidence type="ECO:0000313" key="2">
    <source>
        <dbReference type="Proteomes" id="UP000308600"/>
    </source>
</evidence>
<keyword evidence="2" id="KW-1185">Reference proteome</keyword>
<dbReference type="EMBL" id="ML208938">
    <property type="protein sequence ID" value="TFK59589.1"/>
    <property type="molecule type" value="Genomic_DNA"/>
</dbReference>
<name>A0ACD3A1S4_9AGAR</name>
<accession>A0ACD3A1S4</accession>